<keyword evidence="3" id="KW-0762">Sugar transport</keyword>
<dbReference type="InterPro" id="IPR050399">
    <property type="entry name" value="HPr"/>
</dbReference>
<dbReference type="PANTHER" id="PTHR33705">
    <property type="entry name" value="PHOSPHOCARRIER PROTEIN HPR"/>
    <property type="match status" value="1"/>
</dbReference>
<dbReference type="PRINTS" id="PR00107">
    <property type="entry name" value="PHOSPHOCPHPR"/>
</dbReference>
<dbReference type="Pfam" id="PF00381">
    <property type="entry name" value="PTS-HPr"/>
    <property type="match status" value="1"/>
</dbReference>
<dbReference type="Proteomes" id="UP000214880">
    <property type="component" value="Unassembled WGS sequence"/>
</dbReference>
<feature type="domain" description="HPr" evidence="4">
    <location>
        <begin position="1"/>
        <end position="88"/>
    </location>
</feature>
<organism evidence="5 6">
    <name type="scientific">Dendrosporobacter quercicolus</name>
    <dbReference type="NCBI Taxonomy" id="146817"/>
    <lineage>
        <taxon>Bacteria</taxon>
        <taxon>Bacillati</taxon>
        <taxon>Bacillota</taxon>
        <taxon>Negativicutes</taxon>
        <taxon>Selenomonadales</taxon>
        <taxon>Sporomusaceae</taxon>
        <taxon>Dendrosporobacter</taxon>
    </lineage>
</organism>
<accession>A0A1G9W5W1</accession>
<dbReference type="CDD" id="cd00367">
    <property type="entry name" value="PTS-HPr_like"/>
    <property type="match status" value="1"/>
</dbReference>
<dbReference type="PROSITE" id="PS51350">
    <property type="entry name" value="PTS_HPR_DOM"/>
    <property type="match status" value="1"/>
</dbReference>
<evidence type="ECO:0000313" key="6">
    <source>
        <dbReference type="Proteomes" id="UP000214880"/>
    </source>
</evidence>
<evidence type="ECO:0000313" key="5">
    <source>
        <dbReference type="EMBL" id="SDM79703.1"/>
    </source>
</evidence>
<dbReference type="STRING" id="146817.SAMN04488502_107126"/>
<keyword evidence="6" id="KW-1185">Reference proteome</keyword>
<dbReference type="AlphaFoldDB" id="A0A1G9W5W1"/>
<dbReference type="InterPro" id="IPR035895">
    <property type="entry name" value="HPr-like_sf"/>
</dbReference>
<gene>
    <name evidence="5" type="ORF">SAMN04488502_107126</name>
</gene>
<comment type="function">
    <text evidence="1">General (non sugar-specific) component of the phosphoenolpyruvate-dependent sugar phosphotransferase system (sugar PTS). This major carbohydrate active-transport system catalyzes the phosphorylation of incoming sugar substrates concomitantly with their translocation across the cell membrane. The phosphoryl group from phosphoenolpyruvate (PEP) is transferred to the phosphoryl carrier protein HPr by enzyme I. Phospho-HPr then transfers it to the PTS EIIA domain.</text>
</comment>
<evidence type="ECO:0000256" key="1">
    <source>
        <dbReference type="ARBA" id="ARBA00003681"/>
    </source>
</evidence>
<dbReference type="SUPFAM" id="SSF55594">
    <property type="entry name" value="HPr-like"/>
    <property type="match status" value="1"/>
</dbReference>
<sequence>MIVEGILQNSSGFHIRPAQLFVEKANQFKASVTVRAGTGAAADGKSILGLMTLGLEFGARVVIETSGEDETAAAQSLLALMNSKFGEE</sequence>
<dbReference type="NCBIfam" id="TIGR01003">
    <property type="entry name" value="PTS_HPr_family"/>
    <property type="match status" value="1"/>
</dbReference>
<proteinExistence type="predicted"/>
<protein>
    <recommendedName>
        <fullName evidence="2">Phosphocarrier protein HPr</fullName>
    </recommendedName>
</protein>
<evidence type="ECO:0000256" key="2">
    <source>
        <dbReference type="ARBA" id="ARBA00020422"/>
    </source>
</evidence>
<dbReference type="InterPro" id="IPR000032">
    <property type="entry name" value="HPr-like"/>
</dbReference>
<dbReference type="RefSeq" id="WP_092074163.1">
    <property type="nucleotide sequence ID" value="NZ_FNHB01000007.1"/>
</dbReference>
<dbReference type="EMBL" id="FNHB01000007">
    <property type="protein sequence ID" value="SDM79703.1"/>
    <property type="molecule type" value="Genomic_DNA"/>
</dbReference>
<evidence type="ECO:0000259" key="4">
    <source>
        <dbReference type="PROSITE" id="PS51350"/>
    </source>
</evidence>
<reference evidence="5 6" key="1">
    <citation type="submission" date="2016-10" db="EMBL/GenBank/DDBJ databases">
        <authorList>
            <person name="de Groot N.N."/>
        </authorList>
    </citation>
    <scope>NUCLEOTIDE SEQUENCE [LARGE SCALE GENOMIC DNA]</scope>
    <source>
        <strain evidence="5 6">DSM 1736</strain>
    </source>
</reference>
<keyword evidence="3" id="KW-0813">Transport</keyword>
<dbReference type="PANTHER" id="PTHR33705:SF1">
    <property type="entry name" value="PHOSPHOCARRIER PROTEIN HPR"/>
    <property type="match status" value="1"/>
</dbReference>
<evidence type="ECO:0000256" key="3">
    <source>
        <dbReference type="ARBA" id="ARBA00022597"/>
    </source>
</evidence>
<dbReference type="Gene3D" id="3.30.1340.10">
    <property type="entry name" value="HPr-like"/>
    <property type="match status" value="1"/>
</dbReference>
<name>A0A1G9W5W1_9FIRM</name>
<dbReference type="OrthoDB" id="9809047at2"/>